<proteinExistence type="predicted"/>
<dbReference type="Proteomes" id="UP000647424">
    <property type="component" value="Unassembled WGS sequence"/>
</dbReference>
<reference evidence="2" key="1">
    <citation type="submission" date="2020-09" db="EMBL/GenBank/DDBJ databases">
        <title>Genome seq and assembly of Limnohabitants sp.</title>
        <authorList>
            <person name="Chhetri G."/>
        </authorList>
    </citation>
    <scope>NUCLEOTIDE SEQUENCE</scope>
    <source>
        <strain evidence="2">JUR4</strain>
    </source>
</reference>
<sequence>MDELLIRAITAYYRTRAAGDDRQVDGKSARVTHLGKGYVVLRASGESAPLAVYRCMNRGELKRLKRWPAEVVASGETAEGVVHAPAAQAMPALLDLVPMPRKTLPKTSSKGVSSADPDQAGLF</sequence>
<keyword evidence="3" id="KW-1185">Reference proteome</keyword>
<evidence type="ECO:0000313" key="3">
    <source>
        <dbReference type="Proteomes" id="UP000647424"/>
    </source>
</evidence>
<protein>
    <submittedName>
        <fullName evidence="2">Uncharacterized protein</fullName>
    </submittedName>
</protein>
<dbReference type="AlphaFoldDB" id="A0A927FJN0"/>
<feature type="region of interest" description="Disordered" evidence="1">
    <location>
        <begin position="100"/>
        <end position="123"/>
    </location>
</feature>
<dbReference type="RefSeq" id="WP_191819728.1">
    <property type="nucleotide sequence ID" value="NZ_JACYFT010000002.1"/>
</dbReference>
<organism evidence="2 3">
    <name type="scientific">Limnohabitans radicicola</name>
    <dbReference type="NCBI Taxonomy" id="2771427"/>
    <lineage>
        <taxon>Bacteria</taxon>
        <taxon>Pseudomonadati</taxon>
        <taxon>Pseudomonadota</taxon>
        <taxon>Betaproteobacteria</taxon>
        <taxon>Burkholderiales</taxon>
        <taxon>Comamonadaceae</taxon>
        <taxon>Limnohabitans</taxon>
    </lineage>
</organism>
<evidence type="ECO:0000313" key="2">
    <source>
        <dbReference type="EMBL" id="MBD8051282.1"/>
    </source>
</evidence>
<comment type="caution">
    <text evidence="2">The sequence shown here is derived from an EMBL/GenBank/DDBJ whole genome shotgun (WGS) entry which is preliminary data.</text>
</comment>
<gene>
    <name evidence="2" type="ORF">IC609_12065</name>
</gene>
<dbReference type="EMBL" id="JACYFT010000002">
    <property type="protein sequence ID" value="MBD8051282.1"/>
    <property type="molecule type" value="Genomic_DNA"/>
</dbReference>
<evidence type="ECO:0000256" key="1">
    <source>
        <dbReference type="SAM" id="MobiDB-lite"/>
    </source>
</evidence>
<accession>A0A927FJN0</accession>
<name>A0A927FJN0_9BURK</name>